<evidence type="ECO:0000256" key="4">
    <source>
        <dbReference type="ARBA" id="ARBA00023014"/>
    </source>
</evidence>
<feature type="domain" description="4Fe-4S ferredoxin-type" evidence="5">
    <location>
        <begin position="224"/>
        <end position="253"/>
    </location>
</feature>
<evidence type="ECO:0000259" key="5">
    <source>
        <dbReference type="PROSITE" id="PS51379"/>
    </source>
</evidence>
<reference evidence="6 7" key="1">
    <citation type="journal article" date="2012" name="Front. Microbiol.">
        <title>Redundancy and modularity in membrane-associated dissimilatory nitrate reduction in Bacillus.</title>
        <authorList>
            <person name="Heylen K."/>
            <person name="Keltjens J."/>
        </authorList>
    </citation>
    <scope>NUCLEOTIDE SEQUENCE [LARGE SCALE GENOMIC DNA]</scope>
    <source>
        <strain evidence="7">LMG 21833T</strain>
    </source>
</reference>
<sequence length="301" mass="35090">MSLLVNWLESLHVDVKISNKCSRKRNLHSTCTFCVEECNFEAIIIHQQTIEINSERCTSCGDCMISCPLSAIEGIPASRKFDKGRLMYIEDYTPSVKELLIYRKRGLYSIAIVENALNQRWESVLNEANCKLKILGDQAIVVIQIDKEATLSRRAFFSSFQKEGKNMAKSMAPARWKIEADEWILKNYYPDYQFFKVKIDQNKCTLCQACFSFCSQKVFRVFDTFVQINNEKCVNCRDCQDICPEHAIQIIADFQEKSKLLENFRKKECRDCGQPFHTFKQEREKCHVCTGRDPEWLSPYL</sequence>
<dbReference type="Proteomes" id="UP000006316">
    <property type="component" value="Unassembled WGS sequence"/>
</dbReference>
<evidence type="ECO:0000313" key="7">
    <source>
        <dbReference type="Proteomes" id="UP000006316"/>
    </source>
</evidence>
<organism evidence="6 7">
    <name type="scientific">Neobacillus bataviensis LMG 21833</name>
    <dbReference type="NCBI Taxonomy" id="1117379"/>
    <lineage>
        <taxon>Bacteria</taxon>
        <taxon>Bacillati</taxon>
        <taxon>Bacillota</taxon>
        <taxon>Bacilli</taxon>
        <taxon>Bacillales</taxon>
        <taxon>Bacillaceae</taxon>
        <taxon>Neobacillus</taxon>
    </lineage>
</organism>
<evidence type="ECO:0000256" key="2">
    <source>
        <dbReference type="ARBA" id="ARBA00022723"/>
    </source>
</evidence>
<proteinExistence type="predicted"/>
<dbReference type="eggNOG" id="COG1148">
    <property type="taxonomic scope" value="Bacteria"/>
</dbReference>
<dbReference type="PROSITE" id="PS00198">
    <property type="entry name" value="4FE4S_FER_1"/>
    <property type="match status" value="2"/>
</dbReference>
<dbReference type="PROSITE" id="PS51379">
    <property type="entry name" value="4FE4S_FER_2"/>
    <property type="match status" value="3"/>
</dbReference>
<dbReference type="EMBL" id="AJLS01000126">
    <property type="protein sequence ID" value="EKN65836.1"/>
    <property type="molecule type" value="Genomic_DNA"/>
</dbReference>
<evidence type="ECO:0000313" key="6">
    <source>
        <dbReference type="EMBL" id="EKN65836.1"/>
    </source>
</evidence>
<dbReference type="InterPro" id="IPR050572">
    <property type="entry name" value="Fe-S_Ferredoxin"/>
</dbReference>
<feature type="domain" description="4Fe-4S ferredoxin-type" evidence="5">
    <location>
        <begin position="48"/>
        <end position="77"/>
    </location>
</feature>
<accession>K6DY90</accession>
<comment type="caution">
    <text evidence="6">The sequence shown here is derived from an EMBL/GenBank/DDBJ whole genome shotgun (WGS) entry which is preliminary data.</text>
</comment>
<dbReference type="STRING" id="1117379.BABA_18777"/>
<dbReference type="GO" id="GO:0051539">
    <property type="term" value="F:4 iron, 4 sulfur cluster binding"/>
    <property type="evidence" value="ECO:0007669"/>
    <property type="project" value="UniProtKB-KW"/>
</dbReference>
<dbReference type="InterPro" id="IPR017896">
    <property type="entry name" value="4Fe4S_Fe-S-bd"/>
</dbReference>
<keyword evidence="3" id="KW-0408">Iron</keyword>
<evidence type="ECO:0000256" key="1">
    <source>
        <dbReference type="ARBA" id="ARBA00022485"/>
    </source>
</evidence>
<dbReference type="PANTHER" id="PTHR43687">
    <property type="entry name" value="ADENYLYLSULFATE REDUCTASE, BETA SUBUNIT"/>
    <property type="match status" value="1"/>
</dbReference>
<protein>
    <submittedName>
        <fullName evidence="6">Ferredoxin</fullName>
    </submittedName>
</protein>
<evidence type="ECO:0000256" key="3">
    <source>
        <dbReference type="ARBA" id="ARBA00023004"/>
    </source>
</evidence>
<gene>
    <name evidence="6" type="ORF">BABA_18777</name>
</gene>
<dbReference type="eggNOG" id="COG2768">
    <property type="taxonomic scope" value="Bacteria"/>
</dbReference>
<dbReference type="Pfam" id="PF12837">
    <property type="entry name" value="Fer4_6"/>
    <property type="match status" value="1"/>
</dbReference>
<keyword evidence="7" id="KW-1185">Reference proteome</keyword>
<dbReference type="Pfam" id="PF13237">
    <property type="entry name" value="Fer4_10"/>
    <property type="match status" value="1"/>
</dbReference>
<dbReference type="InterPro" id="IPR017900">
    <property type="entry name" value="4Fe4S_Fe_S_CS"/>
</dbReference>
<keyword evidence="2" id="KW-0479">Metal-binding</keyword>
<dbReference type="SUPFAM" id="SSF54862">
    <property type="entry name" value="4Fe-4S ferredoxins"/>
    <property type="match status" value="2"/>
</dbReference>
<keyword evidence="4" id="KW-0411">Iron-sulfur</keyword>
<feature type="domain" description="4Fe-4S ferredoxin-type" evidence="5">
    <location>
        <begin position="195"/>
        <end position="221"/>
    </location>
</feature>
<dbReference type="OrthoDB" id="9798098at2"/>
<dbReference type="RefSeq" id="WP_007086749.1">
    <property type="nucleotide sequence ID" value="NZ_AJLS01000126.1"/>
</dbReference>
<dbReference type="PANTHER" id="PTHR43687:SF1">
    <property type="entry name" value="FERREDOXIN III"/>
    <property type="match status" value="1"/>
</dbReference>
<keyword evidence="1" id="KW-0004">4Fe-4S</keyword>
<dbReference type="PATRIC" id="fig|1117379.3.peg.3888"/>
<name>K6DY90_9BACI</name>
<dbReference type="GO" id="GO:0046872">
    <property type="term" value="F:metal ion binding"/>
    <property type="evidence" value="ECO:0007669"/>
    <property type="project" value="UniProtKB-KW"/>
</dbReference>
<dbReference type="AlphaFoldDB" id="K6DY90"/>
<dbReference type="Gene3D" id="3.30.70.20">
    <property type="match status" value="2"/>
</dbReference>